<feature type="compositionally biased region" description="Polar residues" evidence="4">
    <location>
        <begin position="369"/>
        <end position="381"/>
    </location>
</feature>
<dbReference type="PANTHER" id="PTHR14920:SF0">
    <property type="entry name" value="WD REPEAT DOMAIN 19"/>
    <property type="match status" value="1"/>
</dbReference>
<protein>
    <submittedName>
        <fullName evidence="7">WD repeat-containing protein 19</fullName>
    </submittedName>
</protein>
<dbReference type="SUPFAM" id="SSF69322">
    <property type="entry name" value="Tricorn protease domain 2"/>
    <property type="match status" value="1"/>
</dbReference>
<dbReference type="InterPro" id="IPR015943">
    <property type="entry name" value="WD40/YVTN_repeat-like_dom_sf"/>
</dbReference>
<evidence type="ECO:0000256" key="2">
    <source>
        <dbReference type="ARBA" id="ARBA00022574"/>
    </source>
</evidence>
<evidence type="ECO:0000256" key="5">
    <source>
        <dbReference type="SAM" id="Phobius"/>
    </source>
</evidence>
<evidence type="ECO:0000313" key="7">
    <source>
        <dbReference type="EMBL" id="GBG29893.1"/>
    </source>
</evidence>
<dbReference type="GO" id="GO:0005929">
    <property type="term" value="C:cilium"/>
    <property type="evidence" value="ECO:0007669"/>
    <property type="project" value="TreeGrafter"/>
</dbReference>
<proteinExistence type="inferred from homology"/>
<keyword evidence="8" id="KW-1185">Reference proteome</keyword>
<comment type="similarity">
    <text evidence="1">Belongs to the CFAP97 family.</text>
</comment>
<feature type="compositionally biased region" description="Basic and acidic residues" evidence="4">
    <location>
        <begin position="335"/>
        <end position="368"/>
    </location>
</feature>
<feature type="compositionally biased region" description="Basic and acidic residues" evidence="4">
    <location>
        <begin position="310"/>
        <end position="326"/>
    </location>
</feature>
<evidence type="ECO:0000256" key="4">
    <source>
        <dbReference type="SAM" id="MobiDB-lite"/>
    </source>
</evidence>
<feature type="region of interest" description="Disordered" evidence="4">
    <location>
        <begin position="298"/>
        <end position="387"/>
    </location>
</feature>
<dbReference type="GO" id="GO:0035721">
    <property type="term" value="P:intraciliary retrograde transport"/>
    <property type="evidence" value="ECO:0007669"/>
    <property type="project" value="InterPro"/>
</dbReference>
<organism evidence="7 8">
    <name type="scientific">Hondaea fermentalgiana</name>
    <dbReference type="NCBI Taxonomy" id="2315210"/>
    <lineage>
        <taxon>Eukaryota</taxon>
        <taxon>Sar</taxon>
        <taxon>Stramenopiles</taxon>
        <taxon>Bigyra</taxon>
        <taxon>Labyrinthulomycetes</taxon>
        <taxon>Thraustochytrida</taxon>
        <taxon>Thraustochytriidae</taxon>
        <taxon>Hondaea</taxon>
    </lineage>
</organism>
<gene>
    <name evidence="7" type="ORF">FCC1311_061132</name>
</gene>
<dbReference type="InterPro" id="IPR040379">
    <property type="entry name" value="WDR19/dyf-2"/>
</dbReference>
<dbReference type="AlphaFoldDB" id="A0A2R5GMN4"/>
<dbReference type="GO" id="GO:0030991">
    <property type="term" value="C:intraciliary transport particle A"/>
    <property type="evidence" value="ECO:0007669"/>
    <property type="project" value="TreeGrafter"/>
</dbReference>
<dbReference type="InterPro" id="IPR029488">
    <property type="entry name" value="Hmw/CFAP97"/>
</dbReference>
<dbReference type="Pfam" id="PF23389">
    <property type="entry name" value="Beta-prop_WDR19_1st"/>
    <property type="match status" value="1"/>
</dbReference>
<keyword evidence="5" id="KW-0472">Membrane</keyword>
<dbReference type="PANTHER" id="PTHR14920">
    <property type="entry name" value="OSMOTIC AVOIDANCE ABNORMAL PROTEIN 1/WD REPEAT MEMBRANE PROTEIN"/>
    <property type="match status" value="1"/>
</dbReference>
<dbReference type="GO" id="GO:0060271">
    <property type="term" value="P:cilium assembly"/>
    <property type="evidence" value="ECO:0007669"/>
    <property type="project" value="TreeGrafter"/>
</dbReference>
<keyword evidence="2" id="KW-0853">WD repeat</keyword>
<dbReference type="EMBL" id="BEYU01000067">
    <property type="protein sequence ID" value="GBG29893.1"/>
    <property type="molecule type" value="Genomic_DNA"/>
</dbReference>
<feature type="domain" description="WDR19 first beta-propeller" evidence="6">
    <location>
        <begin position="418"/>
        <end position="505"/>
    </location>
</feature>
<dbReference type="InterPro" id="IPR057855">
    <property type="entry name" value="Beta-prop_WDR19_1st"/>
</dbReference>
<comment type="caution">
    <text evidence="7">The sequence shown here is derived from an EMBL/GenBank/DDBJ whole genome shotgun (WGS) entry which is preliminary data.</text>
</comment>
<reference evidence="7 8" key="1">
    <citation type="submission" date="2017-12" db="EMBL/GenBank/DDBJ databases">
        <title>Sequencing, de novo assembly and annotation of complete genome of a new Thraustochytrid species, strain FCC1311.</title>
        <authorList>
            <person name="Sedici K."/>
            <person name="Godart F."/>
            <person name="Aiese Cigliano R."/>
            <person name="Sanseverino W."/>
            <person name="Barakat M."/>
            <person name="Ortet P."/>
            <person name="Marechal E."/>
            <person name="Cagnac O."/>
            <person name="Amato A."/>
        </authorList>
    </citation>
    <scope>NUCLEOTIDE SEQUENCE [LARGE SCALE GENOMIC DNA]</scope>
</reference>
<name>A0A2R5GMN4_9STRA</name>
<feature type="transmembrane region" description="Helical" evidence="5">
    <location>
        <begin position="775"/>
        <end position="796"/>
    </location>
</feature>
<accession>A0A2R5GMN4</accession>
<evidence type="ECO:0000256" key="3">
    <source>
        <dbReference type="ARBA" id="ARBA00022737"/>
    </source>
</evidence>
<dbReference type="Proteomes" id="UP000241890">
    <property type="component" value="Unassembled WGS sequence"/>
</dbReference>
<keyword evidence="5" id="KW-1133">Transmembrane helix</keyword>
<dbReference type="Pfam" id="PF13879">
    <property type="entry name" value="Hmw_CFAP97"/>
    <property type="match status" value="1"/>
</dbReference>
<evidence type="ECO:0000259" key="6">
    <source>
        <dbReference type="Pfam" id="PF23389"/>
    </source>
</evidence>
<evidence type="ECO:0000256" key="1">
    <source>
        <dbReference type="ARBA" id="ARBA00008315"/>
    </source>
</evidence>
<dbReference type="InParanoid" id="A0A2R5GMN4"/>
<dbReference type="OrthoDB" id="10250638at2759"/>
<keyword evidence="3" id="KW-0677">Repeat</keyword>
<evidence type="ECO:0000313" key="8">
    <source>
        <dbReference type="Proteomes" id="UP000241890"/>
    </source>
</evidence>
<sequence length="811" mass="90631">MGGGGACTTHKVPASNRVVSDRWATHCQKIHLKNLLTAKAEVSAGPSAPSDVKFAARKAERVKQLHSQKRALFVRERQRRIKLENQVLLKKLIEIDRCADQKLHDKSAKKKQRLRAARRKAKAAQAAGNAVEHQVALEIAEQASMSTNMHRAHANKVVTRVTRMKREQRRIETENLRLMKRIISARPTISSKELEREARRRDRLVQSLSDYSQHKRVDTALRRRHIVKFGFPEISRPIQEEEKRLIQEKDNEEKKRLGEVEQMRLAEEEQKMLAEDTMQHAILDQDLKEEVAQDVLEEGGGQGDLPSSSKEFERTETASTENRVDAGHIVFAAVDPRDSHTSEGKDVSAEHSETKRQTSPEKGTEADAKNSSMSSDGNAKAQQDKDAEEKALMLTEELDELDVVFTVDARLLGKGKPLFAWSPDGKILAAAGSSRVVQLLSSDGSVIGQIVPPSPSPCVALEWSADTQLLAVVQDASRIVVFWDANSKSIRHIDVGVKDIVSAKWRPACRRKRQRNLGAKRAGDAQTPGNEATTFSLTSAKEKPRGDVIVFGTSRGKVLVFDVTSTKCIAWDTASGKSHHQNHRRKVEFLCWFERGECPLEDEMRKDSDSDSVFDWVGQRFFLAYVSEQTVLTLCLPNGELLDRVNFNAGTIVLLNVGEDRINVERCRARYIRHDLQDLSFGNLGVNFVSCGDNAVQVFNLDSWSLVAFEPLPQEAGRVQQVQANGARELVSVSTDSGSIYSFQLPVKSGVDGEDNARLVETKQPFDWSETVKPWSVLGACAVTICVWVMGLRVYFGVPLGTFLRIIFHLL</sequence>
<keyword evidence="5" id="KW-0812">Transmembrane</keyword>
<dbReference type="Gene3D" id="2.130.10.10">
    <property type="entry name" value="YVTN repeat-like/Quinoprotein amine dehydrogenase"/>
    <property type="match status" value="2"/>
</dbReference>